<gene>
    <name evidence="2" type="ORF">GCM10011363_09060</name>
</gene>
<dbReference type="Proteomes" id="UP000645462">
    <property type="component" value="Unassembled WGS sequence"/>
</dbReference>
<sequence>MPYRALRKTLGPSPLDTAAQKRDQDILRIVEDAVNHREVRLAFQPVVQAQHQTQVAFYEGLIRVTDPTGRIIPAGQFIESIEERESGRILDCLALEHGLRVLAQNPGIRLAINLSARSIGYPKWRKVLERGTSRDPSVAQRLILEITEASAMLVPELVVQAMRDLQRQGISFALDDFGAGYTALRYLREFQFDILKIDGQFIRGIATDPDNQVLTRAILAIAQQFDMFTVAEFVESAPDAHMLGDLGVDFLQGYYFGAPSVDPPWRPITPTRVVH</sequence>
<comment type="caution">
    <text evidence="2">The sequence shown here is derived from an EMBL/GenBank/DDBJ whole genome shotgun (WGS) entry which is preliminary data.</text>
</comment>
<proteinExistence type="predicted"/>
<dbReference type="PROSITE" id="PS50883">
    <property type="entry name" value="EAL"/>
    <property type="match status" value="1"/>
</dbReference>
<dbReference type="EMBL" id="BMFC01000001">
    <property type="protein sequence ID" value="GGB94577.1"/>
    <property type="molecule type" value="Genomic_DNA"/>
</dbReference>
<dbReference type="SMART" id="SM00052">
    <property type="entry name" value="EAL"/>
    <property type="match status" value="1"/>
</dbReference>
<dbReference type="InterPro" id="IPR035919">
    <property type="entry name" value="EAL_sf"/>
</dbReference>
<dbReference type="CDD" id="cd01948">
    <property type="entry name" value="EAL"/>
    <property type="match status" value="1"/>
</dbReference>
<dbReference type="Gene3D" id="3.20.20.450">
    <property type="entry name" value="EAL domain"/>
    <property type="match status" value="1"/>
</dbReference>
<evidence type="ECO:0000259" key="1">
    <source>
        <dbReference type="PROSITE" id="PS50883"/>
    </source>
</evidence>
<dbReference type="RefSeq" id="WP_188480744.1">
    <property type="nucleotide sequence ID" value="NZ_BMFC01000001.1"/>
</dbReference>
<keyword evidence="3" id="KW-1185">Reference proteome</keyword>
<dbReference type="SUPFAM" id="SSF141868">
    <property type="entry name" value="EAL domain-like"/>
    <property type="match status" value="1"/>
</dbReference>
<dbReference type="PANTHER" id="PTHR33121:SF79">
    <property type="entry name" value="CYCLIC DI-GMP PHOSPHODIESTERASE PDED-RELATED"/>
    <property type="match status" value="1"/>
</dbReference>
<dbReference type="InterPro" id="IPR050706">
    <property type="entry name" value="Cyclic-di-GMP_PDE-like"/>
</dbReference>
<evidence type="ECO:0000313" key="2">
    <source>
        <dbReference type="EMBL" id="GGB94577.1"/>
    </source>
</evidence>
<reference evidence="3" key="1">
    <citation type="journal article" date="2019" name="Int. J. Syst. Evol. Microbiol.">
        <title>The Global Catalogue of Microorganisms (GCM) 10K type strain sequencing project: providing services to taxonomists for standard genome sequencing and annotation.</title>
        <authorList>
            <consortium name="The Broad Institute Genomics Platform"/>
            <consortium name="The Broad Institute Genome Sequencing Center for Infectious Disease"/>
            <person name="Wu L."/>
            <person name="Ma J."/>
        </authorList>
    </citation>
    <scope>NUCLEOTIDE SEQUENCE [LARGE SCALE GENOMIC DNA]</scope>
    <source>
        <strain evidence="3">CGMCC 1.12478</strain>
    </source>
</reference>
<organism evidence="2 3">
    <name type="scientific">Marivita lacus</name>
    <dbReference type="NCBI Taxonomy" id="1323742"/>
    <lineage>
        <taxon>Bacteria</taxon>
        <taxon>Pseudomonadati</taxon>
        <taxon>Pseudomonadota</taxon>
        <taxon>Alphaproteobacteria</taxon>
        <taxon>Rhodobacterales</taxon>
        <taxon>Roseobacteraceae</taxon>
        <taxon>Marivita</taxon>
    </lineage>
</organism>
<evidence type="ECO:0000313" key="3">
    <source>
        <dbReference type="Proteomes" id="UP000645462"/>
    </source>
</evidence>
<dbReference type="InterPro" id="IPR001633">
    <property type="entry name" value="EAL_dom"/>
</dbReference>
<protein>
    <submittedName>
        <fullName evidence="2">Diguanylate phosphodiesterase</fullName>
    </submittedName>
</protein>
<accession>A0ABQ1KCB0</accession>
<dbReference type="Pfam" id="PF00563">
    <property type="entry name" value="EAL"/>
    <property type="match status" value="1"/>
</dbReference>
<dbReference type="PANTHER" id="PTHR33121">
    <property type="entry name" value="CYCLIC DI-GMP PHOSPHODIESTERASE PDEF"/>
    <property type="match status" value="1"/>
</dbReference>
<name>A0ABQ1KCB0_9RHOB</name>
<feature type="domain" description="EAL" evidence="1">
    <location>
        <begin position="23"/>
        <end position="273"/>
    </location>
</feature>